<dbReference type="SMART" id="SM00240">
    <property type="entry name" value="FHA"/>
    <property type="match status" value="1"/>
</dbReference>
<evidence type="ECO:0000313" key="3">
    <source>
        <dbReference type="Proteomes" id="UP000275663"/>
    </source>
</evidence>
<proteinExistence type="predicted"/>
<gene>
    <name evidence="2" type="ORF">EJN92_02575</name>
</gene>
<dbReference type="SUPFAM" id="SSF49879">
    <property type="entry name" value="SMAD/FHA domain"/>
    <property type="match status" value="2"/>
</dbReference>
<protein>
    <submittedName>
        <fullName evidence="2">FHA domain-containing protein</fullName>
    </submittedName>
</protein>
<dbReference type="InterPro" id="IPR000253">
    <property type="entry name" value="FHA_dom"/>
</dbReference>
<dbReference type="EMBL" id="CP034464">
    <property type="protein sequence ID" value="AZP10996.1"/>
    <property type="molecule type" value="Genomic_DNA"/>
</dbReference>
<organism evidence="2 3">
    <name type="scientific">Undibacterium parvum</name>
    <dbReference type="NCBI Taxonomy" id="401471"/>
    <lineage>
        <taxon>Bacteria</taxon>
        <taxon>Pseudomonadati</taxon>
        <taxon>Pseudomonadota</taxon>
        <taxon>Betaproteobacteria</taxon>
        <taxon>Burkholderiales</taxon>
        <taxon>Oxalobacteraceae</taxon>
        <taxon>Undibacterium</taxon>
    </lineage>
</organism>
<dbReference type="PANTHER" id="PTHR23308">
    <property type="entry name" value="NUCLEAR INHIBITOR OF PROTEIN PHOSPHATASE-1"/>
    <property type="match status" value="1"/>
</dbReference>
<feature type="domain" description="FHA" evidence="1">
    <location>
        <begin position="23"/>
        <end position="72"/>
    </location>
</feature>
<dbReference type="InterPro" id="IPR050923">
    <property type="entry name" value="Cell_Proc_Reg/RNA_Proc"/>
</dbReference>
<accession>A0A3Q9BNQ2</accession>
<dbReference type="Pfam" id="PF00498">
    <property type="entry name" value="FHA"/>
    <property type="match status" value="1"/>
</dbReference>
<dbReference type="PROSITE" id="PS50006">
    <property type="entry name" value="FHA_DOMAIN"/>
    <property type="match status" value="1"/>
</dbReference>
<dbReference type="InterPro" id="IPR008984">
    <property type="entry name" value="SMAD_FHA_dom_sf"/>
</dbReference>
<dbReference type="Proteomes" id="UP000275663">
    <property type="component" value="Chromosome"/>
</dbReference>
<name>A0A3Q9BNQ2_9BURK</name>
<dbReference type="OrthoDB" id="151099at2"/>
<keyword evidence="3" id="KW-1185">Reference proteome</keyword>
<evidence type="ECO:0000313" key="2">
    <source>
        <dbReference type="EMBL" id="AZP10996.1"/>
    </source>
</evidence>
<dbReference type="AlphaFoldDB" id="A0A3Q9BNQ2"/>
<dbReference type="Gene3D" id="2.60.200.20">
    <property type="match status" value="1"/>
</dbReference>
<reference evidence="2 3" key="1">
    <citation type="journal article" date="2011" name="Int. J. Syst. Evol. Microbiol.">
        <title>Description of Undibacterium oligocarboniphilum sp. nov., isolated from purified water, and Undibacterium pigrum strain CCUG 49012 as the type strain of Undibacterium parvum sp. nov., and emended descriptions of the genus Undibacterium and the species Undibacterium pigrum.</title>
        <authorList>
            <person name="Eder W."/>
            <person name="Wanner G."/>
            <person name="Ludwig W."/>
            <person name="Busse H.J."/>
            <person name="Ziemke-Kageler F."/>
            <person name="Lang E."/>
        </authorList>
    </citation>
    <scope>NUCLEOTIDE SEQUENCE [LARGE SCALE GENOMIC DNA]</scope>
    <source>
        <strain evidence="2 3">DSM 23061</strain>
    </source>
</reference>
<sequence length="209" mass="22424">MAKIIVTLNGQVKYDVSLLKARFSIGRRPENDLVLDQATVSGHHAAIDRTSVGIFILDLGSTNGTLVNGQPITKHLLQHEDVIEVGKYRLKFQHGHNNSHEASAVLSTAALSVGDGSQLPKLVAKVKVLSGTNAGRELLLDKAVTSLGRAGVLVVTISKQHQHYVAAKLEGGAARINDRLLEAEPVLLRDGDELDLAGTRMKFSVATEK</sequence>
<evidence type="ECO:0000259" key="1">
    <source>
        <dbReference type="PROSITE" id="PS50006"/>
    </source>
</evidence>
<dbReference type="KEGG" id="upv:EJN92_02575"/>
<dbReference type="CDD" id="cd00060">
    <property type="entry name" value="FHA"/>
    <property type="match status" value="1"/>
</dbReference>
<dbReference type="RefSeq" id="WP_126126395.1">
    <property type="nucleotide sequence ID" value="NZ_CP034464.1"/>
</dbReference>